<dbReference type="InterPro" id="IPR005760">
    <property type="entry name" value="A/G_AdeGlyc_MutY"/>
</dbReference>
<keyword evidence="14" id="KW-0326">Glycosidase</keyword>
<dbReference type="GO" id="GO:0032357">
    <property type="term" value="F:oxidized purine DNA binding"/>
    <property type="evidence" value="ECO:0007669"/>
    <property type="project" value="TreeGrafter"/>
</dbReference>
<evidence type="ECO:0000256" key="7">
    <source>
        <dbReference type="ARBA" id="ARBA00022485"/>
    </source>
</evidence>
<keyword evidence="10" id="KW-0378">Hydrolase</keyword>
<reference evidence="16 17" key="1">
    <citation type="journal article" date="2020" name="Syst. Appl. Microbiol.">
        <title>Arthrospiribacter ruber gen. nov., sp. nov., a novel bacterium isolated from Arthrospira cultures.</title>
        <authorList>
            <person name="Waleron M."/>
            <person name="Misztak A."/>
            <person name="Waleron M.M."/>
            <person name="Furmaniak M."/>
            <person name="Mrozik A."/>
            <person name="Waleron K."/>
        </authorList>
    </citation>
    <scope>NUCLEOTIDE SEQUENCE [LARGE SCALE GENOMIC DNA]</scope>
    <source>
        <strain evidence="16 17">DPMB0001</strain>
    </source>
</reference>
<evidence type="ECO:0000256" key="13">
    <source>
        <dbReference type="ARBA" id="ARBA00023204"/>
    </source>
</evidence>
<gene>
    <name evidence="16" type="primary">mutY</name>
    <name evidence="16" type="ORF">EGN73_06070</name>
</gene>
<keyword evidence="7" id="KW-0004">4Fe-4S</keyword>
<evidence type="ECO:0000313" key="16">
    <source>
        <dbReference type="EMBL" id="MBW3467378.1"/>
    </source>
</evidence>
<dbReference type="Proteomes" id="UP000727490">
    <property type="component" value="Unassembled WGS sequence"/>
</dbReference>
<dbReference type="GO" id="GO:0051539">
    <property type="term" value="F:4 iron, 4 sulfur cluster binding"/>
    <property type="evidence" value="ECO:0007669"/>
    <property type="project" value="UniProtKB-KW"/>
</dbReference>
<dbReference type="CDD" id="cd03431">
    <property type="entry name" value="NUDIX_DNA_Glycosylase_C-MutY"/>
    <property type="match status" value="1"/>
</dbReference>
<dbReference type="PANTHER" id="PTHR42944">
    <property type="entry name" value="ADENINE DNA GLYCOSYLASE"/>
    <property type="match status" value="1"/>
</dbReference>
<dbReference type="FunFam" id="1.10.340.30:FF:000002">
    <property type="entry name" value="Adenine DNA glycosylase"/>
    <property type="match status" value="1"/>
</dbReference>
<comment type="cofactor">
    <cofactor evidence="2">
        <name>[4Fe-4S] cluster</name>
        <dbReference type="ChEBI" id="CHEBI:49883"/>
    </cofactor>
</comment>
<organism evidence="16 17">
    <name type="scientific">Arthrospiribacter ruber</name>
    <dbReference type="NCBI Taxonomy" id="2487934"/>
    <lineage>
        <taxon>Bacteria</taxon>
        <taxon>Pseudomonadati</taxon>
        <taxon>Bacteroidota</taxon>
        <taxon>Cytophagia</taxon>
        <taxon>Cytophagales</taxon>
        <taxon>Cyclobacteriaceae</taxon>
        <taxon>Arthrospiribacter</taxon>
    </lineage>
</organism>
<dbReference type="Pfam" id="PF00633">
    <property type="entry name" value="HHH"/>
    <property type="match status" value="1"/>
</dbReference>
<protein>
    <recommendedName>
        <fullName evidence="6">Adenine DNA glycosylase</fullName>
        <ecNumber evidence="5">3.2.2.31</ecNumber>
    </recommendedName>
</protein>
<dbReference type="RefSeq" id="WP_219287652.1">
    <property type="nucleotide sequence ID" value="NZ_RPHB01000003.1"/>
</dbReference>
<keyword evidence="9" id="KW-0227">DNA damage</keyword>
<dbReference type="GO" id="GO:0034039">
    <property type="term" value="F:8-oxo-7,8-dihydroguanine DNA N-glycosylase activity"/>
    <property type="evidence" value="ECO:0007669"/>
    <property type="project" value="TreeGrafter"/>
</dbReference>
<dbReference type="PANTHER" id="PTHR42944:SF1">
    <property type="entry name" value="ADENINE DNA GLYCOSYLASE"/>
    <property type="match status" value="1"/>
</dbReference>
<evidence type="ECO:0000256" key="8">
    <source>
        <dbReference type="ARBA" id="ARBA00022723"/>
    </source>
</evidence>
<keyword evidence="8" id="KW-0479">Metal-binding</keyword>
<evidence type="ECO:0000256" key="3">
    <source>
        <dbReference type="ARBA" id="ARBA00002933"/>
    </source>
</evidence>
<dbReference type="EMBL" id="RPHB01000003">
    <property type="protein sequence ID" value="MBW3467378.1"/>
    <property type="molecule type" value="Genomic_DNA"/>
</dbReference>
<evidence type="ECO:0000256" key="1">
    <source>
        <dbReference type="ARBA" id="ARBA00000843"/>
    </source>
</evidence>
<evidence type="ECO:0000256" key="4">
    <source>
        <dbReference type="ARBA" id="ARBA00008343"/>
    </source>
</evidence>
<dbReference type="Pfam" id="PF00730">
    <property type="entry name" value="HhH-GPD"/>
    <property type="match status" value="1"/>
</dbReference>
<keyword evidence="12" id="KW-0411">Iron-sulfur</keyword>
<evidence type="ECO:0000256" key="14">
    <source>
        <dbReference type="ARBA" id="ARBA00023295"/>
    </source>
</evidence>
<keyword evidence="13" id="KW-0234">DNA repair</keyword>
<sequence>MRIHPFVHTLLEWYPRHHRDLPWRNTNDPYIIWLSEIILQQTRVAQGLPYFLKFLDHYPDVQSLANAPIEDVMRLWQGLGYYSRARNLHECAKMVVHDYGGTFPNNYKDLLKLKGVGSYTAAAIASFAFGEQVAVVDGNVFRVLSRYFGIFTDIATPAGKKEFETLANQLIPADVPDVFNQSIMEFGALQCVPKSPDCLVCPLADSCFAFINNHVGDLPKKEKKVKVRKRFFKYIHIRCGQFIVIRERQEGDIWQGLHDFPKIEKKTLDELCDWEGGINGLEDFVTLNVEESSHIFKHILTHQRIFANFVKFVIDEKEKDKLFQWAKEHGYLLVSDEQFENLGKPRLISKYLNQEK</sequence>
<dbReference type="Pfam" id="PF14815">
    <property type="entry name" value="NUDIX_4"/>
    <property type="match status" value="1"/>
</dbReference>
<evidence type="ECO:0000256" key="12">
    <source>
        <dbReference type="ARBA" id="ARBA00023014"/>
    </source>
</evidence>
<evidence type="ECO:0000256" key="6">
    <source>
        <dbReference type="ARBA" id="ARBA00022023"/>
    </source>
</evidence>
<proteinExistence type="inferred from homology"/>
<dbReference type="GO" id="GO:0046872">
    <property type="term" value="F:metal ion binding"/>
    <property type="evidence" value="ECO:0007669"/>
    <property type="project" value="UniProtKB-KW"/>
</dbReference>
<dbReference type="SMART" id="SM00478">
    <property type="entry name" value="ENDO3c"/>
    <property type="match status" value="1"/>
</dbReference>
<dbReference type="GO" id="GO:0006298">
    <property type="term" value="P:mismatch repair"/>
    <property type="evidence" value="ECO:0007669"/>
    <property type="project" value="TreeGrafter"/>
</dbReference>
<dbReference type="GO" id="GO:0006284">
    <property type="term" value="P:base-excision repair"/>
    <property type="evidence" value="ECO:0007669"/>
    <property type="project" value="InterPro"/>
</dbReference>
<comment type="function">
    <text evidence="3">Adenine glycosylase active on G-A mispairs. MutY also corrects error-prone DNA synthesis past GO lesions which are due to the oxidatively damaged form of guanine: 7,8-dihydro-8-oxoguanine (8-oxo-dGTP).</text>
</comment>
<name>A0A951IXN2_9BACT</name>
<comment type="catalytic activity">
    <reaction evidence="1">
        <text>Hydrolyzes free adenine bases from 7,8-dihydro-8-oxoguanine:adenine mismatched double-stranded DNA, leaving an apurinic site.</text>
        <dbReference type="EC" id="3.2.2.31"/>
    </reaction>
</comment>
<evidence type="ECO:0000259" key="15">
    <source>
        <dbReference type="SMART" id="SM00478"/>
    </source>
</evidence>
<dbReference type="AlphaFoldDB" id="A0A951IXN2"/>
<dbReference type="GO" id="GO:0000701">
    <property type="term" value="F:purine-specific mismatch base pair DNA N-glycosylase activity"/>
    <property type="evidence" value="ECO:0007669"/>
    <property type="project" value="UniProtKB-EC"/>
</dbReference>
<dbReference type="InterPro" id="IPR029119">
    <property type="entry name" value="MutY_C"/>
</dbReference>
<comment type="caution">
    <text evidence="16">The sequence shown here is derived from an EMBL/GenBank/DDBJ whole genome shotgun (WGS) entry which is preliminary data.</text>
</comment>
<evidence type="ECO:0000313" key="17">
    <source>
        <dbReference type="Proteomes" id="UP000727490"/>
    </source>
</evidence>
<evidence type="ECO:0000256" key="2">
    <source>
        <dbReference type="ARBA" id="ARBA00001966"/>
    </source>
</evidence>
<evidence type="ECO:0000256" key="11">
    <source>
        <dbReference type="ARBA" id="ARBA00023004"/>
    </source>
</evidence>
<dbReference type="CDD" id="cd00056">
    <property type="entry name" value="ENDO3c"/>
    <property type="match status" value="1"/>
</dbReference>
<dbReference type="GO" id="GO:0035485">
    <property type="term" value="F:adenine/guanine mispair binding"/>
    <property type="evidence" value="ECO:0007669"/>
    <property type="project" value="TreeGrafter"/>
</dbReference>
<evidence type="ECO:0000256" key="9">
    <source>
        <dbReference type="ARBA" id="ARBA00022763"/>
    </source>
</evidence>
<dbReference type="InterPro" id="IPR003265">
    <property type="entry name" value="HhH-GPD_domain"/>
</dbReference>
<dbReference type="NCBIfam" id="TIGR01084">
    <property type="entry name" value="mutY"/>
    <property type="match status" value="1"/>
</dbReference>
<comment type="similarity">
    <text evidence="4">Belongs to the Nth/MutY family.</text>
</comment>
<keyword evidence="17" id="KW-1185">Reference proteome</keyword>
<dbReference type="InterPro" id="IPR044298">
    <property type="entry name" value="MIG/MutY"/>
</dbReference>
<feature type="domain" description="HhH-GPD" evidence="15">
    <location>
        <begin position="38"/>
        <end position="189"/>
    </location>
</feature>
<evidence type="ECO:0000256" key="10">
    <source>
        <dbReference type="ARBA" id="ARBA00022801"/>
    </source>
</evidence>
<dbReference type="EC" id="3.2.2.31" evidence="5"/>
<keyword evidence="11" id="KW-0408">Iron</keyword>
<accession>A0A951IXN2</accession>
<evidence type="ECO:0000256" key="5">
    <source>
        <dbReference type="ARBA" id="ARBA00012045"/>
    </source>
</evidence>
<dbReference type="InterPro" id="IPR000445">
    <property type="entry name" value="HhH_motif"/>
</dbReference>